<proteinExistence type="predicted"/>
<feature type="transmembrane region" description="Helical" evidence="5">
    <location>
        <begin position="344"/>
        <end position="365"/>
    </location>
</feature>
<dbReference type="KEGG" id="sxi:SXIM_52570"/>
<organism evidence="7 8">
    <name type="scientific">Streptomyces xiamenensis</name>
    <dbReference type="NCBI Taxonomy" id="408015"/>
    <lineage>
        <taxon>Bacteria</taxon>
        <taxon>Bacillati</taxon>
        <taxon>Actinomycetota</taxon>
        <taxon>Actinomycetes</taxon>
        <taxon>Kitasatosporales</taxon>
        <taxon>Streptomycetaceae</taxon>
        <taxon>Streptomyces</taxon>
    </lineage>
</organism>
<dbReference type="RefSeq" id="WP_046725253.1">
    <property type="nucleotide sequence ID" value="NZ_CP009922.3"/>
</dbReference>
<dbReference type="InterPro" id="IPR049453">
    <property type="entry name" value="Memb_transporter_dom"/>
</dbReference>
<dbReference type="GO" id="GO:0016020">
    <property type="term" value="C:membrane"/>
    <property type="evidence" value="ECO:0007669"/>
    <property type="project" value="UniProtKB-SubCell"/>
</dbReference>
<evidence type="ECO:0000256" key="3">
    <source>
        <dbReference type="ARBA" id="ARBA00022989"/>
    </source>
</evidence>
<feature type="transmembrane region" description="Helical" evidence="5">
    <location>
        <begin position="135"/>
        <end position="155"/>
    </location>
</feature>
<sequence length="377" mass="39813">MSASTEGRATLAGKMSSRLSEMFALDPAGPNWARGVAALDIALVPLLVFWSIGHQEYLVSAIFGLLFSALDDPGGGIRFRVSRVATFGLLGAGVTALGFAMAGAAWFWLVLVSFGVTLTASLAAVFGARAFATALLLNLWFVLSLGHGFSFHQTAHLTSHLWAQVVAWAGGSALWIAVLLLGRLIHGRGARSRPVPELPGDTLRRPLTSPRVAFAAVRAVALAGTVALAFGLNLSHGYWMTIAAMVAMKPSLEQTTLVASQRLVGASIGSAAAIVLLLIPAGEHGRQLYTVERGLEVVALVLLMHGVAFYFWNYTLYTAVIAAAVLLLVNIPHPSDYAAEGYRVLWTVCGVGIGVLTMLLAGLLARRTATEQAEQPS</sequence>
<dbReference type="AlphaFoldDB" id="A0A0F7CQL9"/>
<dbReference type="Pfam" id="PF13515">
    <property type="entry name" value="FUSC_2"/>
    <property type="match status" value="1"/>
</dbReference>
<evidence type="ECO:0000256" key="2">
    <source>
        <dbReference type="ARBA" id="ARBA00022692"/>
    </source>
</evidence>
<reference evidence="7" key="1">
    <citation type="submission" date="2019-08" db="EMBL/GenBank/DDBJ databases">
        <title>Complete genome sequence of a mangrove-derived Streptomyces xiamenensis.</title>
        <authorList>
            <person name="Xu J."/>
        </authorList>
    </citation>
    <scope>NUCLEOTIDE SEQUENCE</scope>
    <source>
        <strain evidence="7">318</strain>
    </source>
</reference>
<dbReference type="HOGENOM" id="CLU_733464_0_0_11"/>
<evidence type="ECO:0000313" key="7">
    <source>
        <dbReference type="EMBL" id="AKG46641.1"/>
    </source>
</evidence>
<evidence type="ECO:0000313" key="8">
    <source>
        <dbReference type="Proteomes" id="UP000034034"/>
    </source>
</evidence>
<feature type="transmembrane region" description="Helical" evidence="5">
    <location>
        <begin position="264"/>
        <end position="282"/>
    </location>
</feature>
<feature type="transmembrane region" description="Helical" evidence="5">
    <location>
        <begin position="81"/>
        <end position="100"/>
    </location>
</feature>
<keyword evidence="3 5" id="KW-1133">Transmembrane helix</keyword>
<gene>
    <name evidence="7" type="ORF">SXIM_52570</name>
</gene>
<feature type="domain" description="Integral membrane bound transporter" evidence="6">
    <location>
        <begin position="226"/>
        <end position="356"/>
    </location>
</feature>
<name>A0A0F7CQL9_9ACTN</name>
<feature type="transmembrane region" description="Helical" evidence="5">
    <location>
        <begin position="316"/>
        <end position="332"/>
    </location>
</feature>
<feature type="transmembrane region" description="Helical" evidence="5">
    <location>
        <begin position="161"/>
        <end position="182"/>
    </location>
</feature>
<keyword evidence="2 5" id="KW-0812">Transmembrane</keyword>
<protein>
    <submittedName>
        <fullName evidence="7">Pe-pgrs family protein</fullName>
    </submittedName>
</protein>
<dbReference type="Proteomes" id="UP000034034">
    <property type="component" value="Chromosome"/>
</dbReference>
<dbReference type="EMBL" id="CP009922">
    <property type="protein sequence ID" value="AKG46641.1"/>
    <property type="molecule type" value="Genomic_DNA"/>
</dbReference>
<evidence type="ECO:0000256" key="4">
    <source>
        <dbReference type="ARBA" id="ARBA00023136"/>
    </source>
</evidence>
<comment type="subcellular location">
    <subcellularLocation>
        <location evidence="1">Membrane</location>
        <topology evidence="1">Multi-pass membrane protein</topology>
    </subcellularLocation>
</comment>
<keyword evidence="4 5" id="KW-0472">Membrane</keyword>
<dbReference type="PATRIC" id="fig|408015.6.peg.5322"/>
<dbReference type="STRING" id="408015.SXIM_52570"/>
<feature type="transmembrane region" description="Helical" evidence="5">
    <location>
        <begin position="106"/>
        <end position="128"/>
    </location>
</feature>
<accession>A0A0F7CQL9</accession>
<keyword evidence="8" id="KW-1185">Reference proteome</keyword>
<evidence type="ECO:0000256" key="5">
    <source>
        <dbReference type="SAM" id="Phobius"/>
    </source>
</evidence>
<evidence type="ECO:0000259" key="6">
    <source>
        <dbReference type="Pfam" id="PF13515"/>
    </source>
</evidence>
<evidence type="ECO:0000256" key="1">
    <source>
        <dbReference type="ARBA" id="ARBA00004141"/>
    </source>
</evidence>